<organism evidence="1 2">
    <name type="scientific">Mucilaginibacter corticis</name>
    <dbReference type="NCBI Taxonomy" id="2597670"/>
    <lineage>
        <taxon>Bacteria</taxon>
        <taxon>Pseudomonadati</taxon>
        <taxon>Bacteroidota</taxon>
        <taxon>Sphingobacteriia</taxon>
        <taxon>Sphingobacteriales</taxon>
        <taxon>Sphingobacteriaceae</taxon>
        <taxon>Mucilaginibacter</taxon>
    </lineage>
</organism>
<evidence type="ECO:0008006" key="3">
    <source>
        <dbReference type="Google" id="ProtNLM"/>
    </source>
</evidence>
<name>A0A556MVX1_9SPHI</name>
<dbReference type="EMBL" id="VLPK01000001">
    <property type="protein sequence ID" value="TSJ44023.1"/>
    <property type="molecule type" value="Genomic_DNA"/>
</dbReference>
<keyword evidence="2" id="KW-1185">Reference proteome</keyword>
<comment type="caution">
    <text evidence="1">The sequence shown here is derived from an EMBL/GenBank/DDBJ whole genome shotgun (WGS) entry which is preliminary data.</text>
</comment>
<proteinExistence type="predicted"/>
<dbReference type="AlphaFoldDB" id="A0A556MVX1"/>
<dbReference type="RefSeq" id="WP_144247586.1">
    <property type="nucleotide sequence ID" value="NZ_VLPK01000001.1"/>
</dbReference>
<dbReference type="OrthoDB" id="1122071at2"/>
<accession>A0A556MVX1</accession>
<dbReference type="Proteomes" id="UP000318733">
    <property type="component" value="Unassembled WGS sequence"/>
</dbReference>
<sequence>MDIQAEKLDLIRWLTEVTEPSVIKSFIALKEKEQNDWWDDISEIEKEQIAEGLAQADRGEVIPHKEVMAKYQKWLSK</sequence>
<reference evidence="1 2" key="1">
    <citation type="submission" date="2019-07" db="EMBL/GenBank/DDBJ databases">
        <authorList>
            <person name="Huq M.A."/>
        </authorList>
    </citation>
    <scope>NUCLEOTIDE SEQUENCE [LARGE SCALE GENOMIC DNA]</scope>
    <source>
        <strain evidence="1 2">MAH-19</strain>
    </source>
</reference>
<evidence type="ECO:0000313" key="1">
    <source>
        <dbReference type="EMBL" id="TSJ44023.1"/>
    </source>
</evidence>
<evidence type="ECO:0000313" key="2">
    <source>
        <dbReference type="Proteomes" id="UP000318733"/>
    </source>
</evidence>
<protein>
    <recommendedName>
        <fullName evidence="3">Addiction module protein</fullName>
    </recommendedName>
</protein>
<gene>
    <name evidence="1" type="ORF">FO440_07560</name>
</gene>